<dbReference type="SUPFAM" id="SSF53850">
    <property type="entry name" value="Periplasmic binding protein-like II"/>
    <property type="match status" value="1"/>
</dbReference>
<comment type="similarity">
    <text evidence="1">Belongs to the LysR transcriptional regulatory family.</text>
</comment>
<evidence type="ECO:0000313" key="7">
    <source>
        <dbReference type="Proteomes" id="UP000830116"/>
    </source>
</evidence>
<dbReference type="InterPro" id="IPR036388">
    <property type="entry name" value="WH-like_DNA-bd_sf"/>
</dbReference>
<dbReference type="InterPro" id="IPR036390">
    <property type="entry name" value="WH_DNA-bd_sf"/>
</dbReference>
<dbReference type="CDD" id="cd08422">
    <property type="entry name" value="PBP2_CrgA_like"/>
    <property type="match status" value="1"/>
</dbReference>
<proteinExistence type="inferred from homology"/>
<dbReference type="InterPro" id="IPR000847">
    <property type="entry name" value="LysR_HTH_N"/>
</dbReference>
<dbReference type="Pfam" id="PF00126">
    <property type="entry name" value="HTH_1"/>
    <property type="match status" value="1"/>
</dbReference>
<dbReference type="Gene3D" id="1.10.10.10">
    <property type="entry name" value="Winged helix-like DNA-binding domain superfamily/Winged helix DNA-binding domain"/>
    <property type="match status" value="1"/>
</dbReference>
<keyword evidence="3" id="KW-0238">DNA-binding</keyword>
<accession>A0ABY4CBZ2</accession>
<dbReference type="Pfam" id="PF03466">
    <property type="entry name" value="LysR_substrate"/>
    <property type="match status" value="1"/>
</dbReference>
<evidence type="ECO:0000313" key="6">
    <source>
        <dbReference type="EMBL" id="UOF02465.1"/>
    </source>
</evidence>
<dbReference type="EMBL" id="CP093442">
    <property type="protein sequence ID" value="UOF02465.1"/>
    <property type="molecule type" value="Genomic_DNA"/>
</dbReference>
<protein>
    <submittedName>
        <fullName evidence="6">LysR family transcriptional regulator</fullName>
    </submittedName>
</protein>
<evidence type="ECO:0000256" key="2">
    <source>
        <dbReference type="ARBA" id="ARBA00023015"/>
    </source>
</evidence>
<dbReference type="Gene3D" id="3.40.190.290">
    <property type="match status" value="1"/>
</dbReference>
<dbReference type="InterPro" id="IPR058163">
    <property type="entry name" value="LysR-type_TF_proteobact-type"/>
</dbReference>
<evidence type="ECO:0000256" key="1">
    <source>
        <dbReference type="ARBA" id="ARBA00009437"/>
    </source>
</evidence>
<dbReference type="PANTHER" id="PTHR30537:SF30">
    <property type="entry name" value="TRANSCRIPTIONAL REGULATOR-RELATED"/>
    <property type="match status" value="1"/>
</dbReference>
<dbReference type="SUPFAM" id="SSF46785">
    <property type="entry name" value="Winged helix' DNA-binding domain"/>
    <property type="match status" value="1"/>
</dbReference>
<dbReference type="InterPro" id="IPR005119">
    <property type="entry name" value="LysR_subst-bd"/>
</dbReference>
<dbReference type="PANTHER" id="PTHR30537">
    <property type="entry name" value="HTH-TYPE TRANSCRIPTIONAL REGULATOR"/>
    <property type="match status" value="1"/>
</dbReference>
<dbReference type="RefSeq" id="WP_243539981.1">
    <property type="nucleotide sequence ID" value="NZ_CP093442.1"/>
</dbReference>
<dbReference type="PROSITE" id="PS50931">
    <property type="entry name" value="HTH_LYSR"/>
    <property type="match status" value="1"/>
</dbReference>
<evidence type="ECO:0000256" key="3">
    <source>
        <dbReference type="ARBA" id="ARBA00023125"/>
    </source>
</evidence>
<keyword evidence="7" id="KW-1185">Reference proteome</keyword>
<evidence type="ECO:0000256" key="4">
    <source>
        <dbReference type="ARBA" id="ARBA00023163"/>
    </source>
</evidence>
<gene>
    <name evidence="6" type="ORF">MNR06_05815</name>
</gene>
<keyword evidence="2" id="KW-0805">Transcription regulation</keyword>
<evidence type="ECO:0000259" key="5">
    <source>
        <dbReference type="PROSITE" id="PS50931"/>
    </source>
</evidence>
<sequence>MDLQLTRIFVKVVQNSSFSKAAELLKIPKSTVSKAVTALENNTGTKLLLRTTRSLTLTPAGKAFYDSCVGPIQTLEDAQRSLHGQDSIVSGLIRITAPEDLGSQVIAPTIARLGQTHPALNFELVYTDEVLDLVKEGFDLAVRIGKLTESSLKAKKIGEIVLVPVASPTYLRKKEKIRGPKDLENHDCLTLNDPNLISKWSLKNESKTALLKIKPRISSNQMTSLLNMAIAGGGIALVPKFICRQAIEDGALAYALPGWSSPGLPVHLVSPLSVSSSVKLKMTAELLFTEIRGALNSK</sequence>
<organism evidence="6 7">
    <name type="scientific">Bdellovibrio reynosensis</name>
    <dbReference type="NCBI Taxonomy" id="2835041"/>
    <lineage>
        <taxon>Bacteria</taxon>
        <taxon>Pseudomonadati</taxon>
        <taxon>Bdellovibrionota</taxon>
        <taxon>Bdellovibrionia</taxon>
        <taxon>Bdellovibrionales</taxon>
        <taxon>Pseudobdellovibrionaceae</taxon>
        <taxon>Bdellovibrio</taxon>
    </lineage>
</organism>
<feature type="domain" description="HTH lysR-type" evidence="5">
    <location>
        <begin position="1"/>
        <end position="58"/>
    </location>
</feature>
<reference evidence="6" key="1">
    <citation type="submission" date="2022-03" db="EMBL/GenBank/DDBJ databases">
        <title>Genome Identification and Characterization of new species Bdellovibrio reynosense LBG001 sp. nov. from a Mexico soil sample.</title>
        <authorList>
            <person name="Camilli A."/>
            <person name="Ajao Y."/>
            <person name="Guo X."/>
        </authorList>
    </citation>
    <scope>NUCLEOTIDE SEQUENCE</scope>
    <source>
        <strain evidence="6">LBG001</strain>
    </source>
</reference>
<dbReference type="Proteomes" id="UP000830116">
    <property type="component" value="Chromosome"/>
</dbReference>
<name>A0ABY4CBZ2_9BACT</name>
<keyword evidence="4" id="KW-0804">Transcription</keyword>